<dbReference type="RefSeq" id="WP_197316517.1">
    <property type="nucleotide sequence ID" value="NZ_JADZSC010000001.1"/>
</dbReference>
<dbReference type="InterPro" id="IPR010994">
    <property type="entry name" value="RuvA_2-like"/>
</dbReference>
<dbReference type="GO" id="GO:0015627">
    <property type="term" value="C:type II protein secretion system complex"/>
    <property type="evidence" value="ECO:0007669"/>
    <property type="project" value="TreeGrafter"/>
</dbReference>
<reference evidence="2 3" key="1">
    <citation type="journal article" date="2005" name="Int. J. Syst. Evol. Microbiol.">
        <title>Halobacillus yeomjeoni sp. nov., isolated from a marine solar saltern in Korea.</title>
        <authorList>
            <person name="Yoon J.H."/>
            <person name="Kang S.J."/>
            <person name="Lee C.H."/>
            <person name="Oh H.W."/>
            <person name="Oh T.K."/>
        </authorList>
    </citation>
    <scope>NUCLEOTIDE SEQUENCE [LARGE SCALE GENOMIC DNA]</scope>
    <source>
        <strain evidence="2 3">KCTC 3957</strain>
    </source>
</reference>
<dbReference type="GO" id="GO:0003677">
    <property type="term" value="F:DNA binding"/>
    <property type="evidence" value="ECO:0007669"/>
    <property type="project" value="InterPro"/>
</dbReference>
<organism evidence="2 3">
    <name type="scientific">Halobacillus yeomjeoni</name>
    <dbReference type="NCBI Taxonomy" id="311194"/>
    <lineage>
        <taxon>Bacteria</taxon>
        <taxon>Bacillati</taxon>
        <taxon>Bacillota</taxon>
        <taxon>Bacilli</taxon>
        <taxon>Bacillales</taxon>
        <taxon>Bacillaceae</taxon>
        <taxon>Halobacillus</taxon>
    </lineage>
</organism>
<keyword evidence="3" id="KW-1185">Reference proteome</keyword>
<dbReference type="EMBL" id="JADZSC010000001">
    <property type="protein sequence ID" value="MBH0229938.1"/>
    <property type="molecule type" value="Genomic_DNA"/>
</dbReference>
<dbReference type="SUPFAM" id="SSF47781">
    <property type="entry name" value="RuvA domain 2-like"/>
    <property type="match status" value="1"/>
</dbReference>
<evidence type="ECO:0000313" key="3">
    <source>
        <dbReference type="Proteomes" id="UP000614490"/>
    </source>
</evidence>
<dbReference type="NCBIfam" id="TIGR00426">
    <property type="entry name" value="competence protein ComEA helix-hairpin-helix repeat region"/>
    <property type="match status" value="1"/>
</dbReference>
<sequence>MKFIRRYGWIFLLIIVGIGLYVVKAQDQGAAVQITSYPQQEESVKEETKIDMKVDVKGEVVKPGVYTVNKAMRVHDVVEMAGGMTPNADMTSVNLAQKVQDEMVIIILSKLPEKGTEVHQADKKLSLNQATLEELQSLDGIGLSKANAIIQYREEHGPFIQVDDLLKVTGIGAKTLERFKEKVRVP</sequence>
<dbReference type="InterPro" id="IPR003583">
    <property type="entry name" value="Hlx-hairpin-Hlx_DNA-bd_motif"/>
</dbReference>
<feature type="domain" description="Helix-hairpin-helix DNA-binding motif class 1" evidence="1">
    <location>
        <begin position="133"/>
        <end position="152"/>
    </location>
</feature>
<dbReference type="InterPro" id="IPR019554">
    <property type="entry name" value="Soluble_ligand-bd"/>
</dbReference>
<gene>
    <name evidence="2" type="ORF">H0267_06885</name>
</gene>
<dbReference type="GO" id="GO:0006281">
    <property type="term" value="P:DNA repair"/>
    <property type="evidence" value="ECO:0007669"/>
    <property type="project" value="InterPro"/>
</dbReference>
<feature type="domain" description="Helix-hairpin-helix DNA-binding motif class 1" evidence="1">
    <location>
        <begin position="163"/>
        <end position="182"/>
    </location>
</feature>
<name>A0A931HV53_9BACI</name>
<dbReference type="AlphaFoldDB" id="A0A931HV53"/>
<evidence type="ECO:0000313" key="2">
    <source>
        <dbReference type="EMBL" id="MBH0229938.1"/>
    </source>
</evidence>
<proteinExistence type="predicted"/>
<protein>
    <submittedName>
        <fullName evidence="2">Helix-hairpin-helix domain-containing protein</fullName>
    </submittedName>
</protein>
<comment type="caution">
    <text evidence="2">The sequence shown here is derived from an EMBL/GenBank/DDBJ whole genome shotgun (WGS) entry which is preliminary data.</text>
</comment>
<dbReference type="InterPro" id="IPR051675">
    <property type="entry name" value="Endo/Exo/Phosphatase_dom_1"/>
</dbReference>
<dbReference type="PANTHER" id="PTHR21180">
    <property type="entry name" value="ENDONUCLEASE/EXONUCLEASE/PHOSPHATASE FAMILY DOMAIN-CONTAINING PROTEIN 1"/>
    <property type="match status" value="1"/>
</dbReference>
<dbReference type="Gene3D" id="1.10.150.280">
    <property type="entry name" value="AF1531-like domain"/>
    <property type="match status" value="1"/>
</dbReference>
<dbReference type="Proteomes" id="UP000614490">
    <property type="component" value="Unassembled WGS sequence"/>
</dbReference>
<dbReference type="GO" id="GO:0015628">
    <property type="term" value="P:protein secretion by the type II secretion system"/>
    <property type="evidence" value="ECO:0007669"/>
    <property type="project" value="TreeGrafter"/>
</dbReference>
<accession>A0A931HV53</accession>
<dbReference type="Pfam" id="PF10531">
    <property type="entry name" value="SLBB"/>
    <property type="match status" value="1"/>
</dbReference>
<dbReference type="PANTHER" id="PTHR21180:SF32">
    <property type="entry name" value="ENDONUCLEASE_EXONUCLEASE_PHOSPHATASE FAMILY DOMAIN-CONTAINING PROTEIN 1"/>
    <property type="match status" value="1"/>
</dbReference>
<evidence type="ECO:0000259" key="1">
    <source>
        <dbReference type="SMART" id="SM00278"/>
    </source>
</evidence>
<dbReference type="Pfam" id="PF12836">
    <property type="entry name" value="HHH_3"/>
    <property type="match status" value="1"/>
</dbReference>
<dbReference type="SMART" id="SM00278">
    <property type="entry name" value="HhH1"/>
    <property type="match status" value="2"/>
</dbReference>
<dbReference type="InterPro" id="IPR004509">
    <property type="entry name" value="Competence_ComEA_HhH"/>
</dbReference>